<evidence type="ECO:0000256" key="1">
    <source>
        <dbReference type="SAM" id="MobiDB-lite"/>
    </source>
</evidence>
<organism evidence="3 8">
    <name type="scientific">Perkinsus olseni</name>
    <name type="common">Perkinsus atlanticus</name>
    <dbReference type="NCBI Taxonomy" id="32597"/>
    <lineage>
        <taxon>Eukaryota</taxon>
        <taxon>Sar</taxon>
        <taxon>Alveolata</taxon>
        <taxon>Perkinsozoa</taxon>
        <taxon>Perkinsea</taxon>
        <taxon>Perkinsida</taxon>
        <taxon>Perkinsidae</taxon>
        <taxon>Perkinsus</taxon>
    </lineage>
</organism>
<accession>A0A7J6MWN5</accession>
<dbReference type="EMBL" id="JABANP010000319">
    <property type="protein sequence ID" value="KAF4684305.1"/>
    <property type="molecule type" value="Genomic_DNA"/>
</dbReference>
<dbReference type="AlphaFoldDB" id="A0A7J6MWN5"/>
<proteinExistence type="predicted"/>
<dbReference type="PANTHER" id="PTHR15907">
    <property type="entry name" value="DUF614 FAMILY PROTEIN-RELATED"/>
    <property type="match status" value="1"/>
</dbReference>
<evidence type="ECO:0000313" key="2">
    <source>
        <dbReference type="EMBL" id="KAF4671322.1"/>
    </source>
</evidence>
<dbReference type="Proteomes" id="UP000570595">
    <property type="component" value="Unassembled WGS sequence"/>
</dbReference>
<dbReference type="EMBL" id="JABANO010009729">
    <property type="protein sequence ID" value="KAF4746339.1"/>
    <property type="molecule type" value="Genomic_DNA"/>
</dbReference>
<dbReference type="InterPro" id="IPR006461">
    <property type="entry name" value="PLAC_motif_containing"/>
</dbReference>
<dbReference type="EMBL" id="JABAHT010000002">
    <property type="protein sequence ID" value="KAF4671322.1"/>
    <property type="molecule type" value="Genomic_DNA"/>
</dbReference>
<evidence type="ECO:0000313" key="6">
    <source>
        <dbReference type="Proteomes" id="UP000541610"/>
    </source>
</evidence>
<evidence type="ECO:0000313" key="4">
    <source>
        <dbReference type="EMBL" id="KAF4684305.1"/>
    </source>
</evidence>
<dbReference type="Proteomes" id="UP000553632">
    <property type="component" value="Unassembled WGS sequence"/>
</dbReference>
<keyword evidence="7" id="KW-1185">Reference proteome</keyword>
<dbReference type="Proteomes" id="UP000572268">
    <property type="component" value="Unassembled WGS sequence"/>
</dbReference>
<dbReference type="Proteomes" id="UP000541610">
    <property type="component" value="Unassembled WGS sequence"/>
</dbReference>
<comment type="caution">
    <text evidence="3">The sequence shown here is derived from an EMBL/GenBank/DDBJ whole genome shotgun (WGS) entry which is preliminary data.</text>
</comment>
<feature type="compositionally biased region" description="Polar residues" evidence="1">
    <location>
        <begin position="137"/>
        <end position="153"/>
    </location>
</feature>
<name>A0A7J6MWN5_PEROL</name>
<dbReference type="OrthoDB" id="1045822at2759"/>
<dbReference type="OMA" id="DGERYNW"/>
<reference evidence="6 7" key="1">
    <citation type="submission" date="2020-04" db="EMBL/GenBank/DDBJ databases">
        <title>Perkinsus olseni comparative genomics.</title>
        <authorList>
            <person name="Bogema D.R."/>
        </authorList>
    </citation>
    <scope>NUCLEOTIDE SEQUENCE [LARGE SCALE GENOMIC DNA]</scope>
    <source>
        <strain evidence="4">00978-12</strain>
        <strain evidence="2">ATCC PRA-179</strain>
        <strain evidence="5 7">ATCC PRA-207</strain>
        <strain evidence="3">ATCC PRA-31</strain>
    </source>
</reference>
<protein>
    <submittedName>
        <fullName evidence="3">Uncharacterized protein</fullName>
    </submittedName>
</protein>
<feature type="region of interest" description="Disordered" evidence="1">
    <location>
        <begin position="136"/>
        <end position="176"/>
    </location>
</feature>
<evidence type="ECO:0000313" key="5">
    <source>
        <dbReference type="EMBL" id="KAF4746339.1"/>
    </source>
</evidence>
<feature type="compositionally biased region" description="Low complexity" evidence="1">
    <location>
        <begin position="155"/>
        <end position="176"/>
    </location>
</feature>
<sequence>MANKGFVPTFKDLYHAADGERYNWKYGMFTDWCKDPWMALGSFFCIPCARGMLSQKTSTGDFMPSCLMNCFCPCFADCSHNIAARQQIRGEYGVEGTILEDFCLLGCRPCSAAQEFNQLGVTVDDVENDVRRAVDNAKSSGNTPETSTHQQAFGQAAEGSTPAPAAAPAQNTMNAA</sequence>
<dbReference type="EMBL" id="JABANN010000012">
    <property type="protein sequence ID" value="KAF4675630.1"/>
    <property type="molecule type" value="Genomic_DNA"/>
</dbReference>
<gene>
    <name evidence="3" type="ORF">FOL46_000821</name>
    <name evidence="4" type="ORF">FOZ60_008007</name>
    <name evidence="2" type="ORF">FOZ61_003259</name>
    <name evidence="5" type="ORF">FOZ63_028406</name>
</gene>
<evidence type="ECO:0000313" key="7">
    <source>
        <dbReference type="Proteomes" id="UP000553632"/>
    </source>
</evidence>
<evidence type="ECO:0000313" key="3">
    <source>
        <dbReference type="EMBL" id="KAF4675630.1"/>
    </source>
</evidence>
<evidence type="ECO:0000313" key="8">
    <source>
        <dbReference type="Proteomes" id="UP000572268"/>
    </source>
</evidence>